<reference evidence="3" key="1">
    <citation type="submission" date="2017-02" db="UniProtKB">
        <authorList>
            <consortium name="WormBaseParasite"/>
        </authorList>
    </citation>
    <scope>IDENTIFICATION</scope>
</reference>
<accession>A0A0N5ACW5</accession>
<dbReference type="Pfam" id="PF24360">
    <property type="entry name" value="DUF7516"/>
    <property type="match status" value="1"/>
</dbReference>
<feature type="domain" description="DUF7516" evidence="1">
    <location>
        <begin position="2"/>
        <end position="72"/>
    </location>
</feature>
<organism evidence="2 3">
    <name type="scientific">Syphacia muris</name>
    <dbReference type="NCBI Taxonomy" id="451379"/>
    <lineage>
        <taxon>Eukaryota</taxon>
        <taxon>Metazoa</taxon>
        <taxon>Ecdysozoa</taxon>
        <taxon>Nematoda</taxon>
        <taxon>Chromadorea</taxon>
        <taxon>Rhabditida</taxon>
        <taxon>Spirurina</taxon>
        <taxon>Oxyuridomorpha</taxon>
        <taxon>Oxyuroidea</taxon>
        <taxon>Oxyuridae</taxon>
        <taxon>Syphacia</taxon>
    </lineage>
</organism>
<protein>
    <recommendedName>
        <fullName evidence="1">DUF7516 domain-containing protein</fullName>
    </recommendedName>
</protein>
<evidence type="ECO:0000313" key="2">
    <source>
        <dbReference type="Proteomes" id="UP000046393"/>
    </source>
</evidence>
<dbReference type="InterPro" id="IPR055938">
    <property type="entry name" value="DUF7516"/>
</dbReference>
<dbReference type="Proteomes" id="UP000046393">
    <property type="component" value="Unplaced"/>
</dbReference>
<name>A0A0N5ACW5_9BILA</name>
<sequence length="181" mass="20699">MTQLNANQKAVKYEVIRTLYQIHYGVSLDEKEHLRLFKCKKALKNFINFFSEEISIESDKPLTLLLRSKDVEGTEIYSDNYSKKLQLVESNTLASKPDVKKKEGSGDWQELAILAASVLCGNCGNTGFAKLVSQLQLVYNYANLLVRFFNNFEKICCLFRFNLQYSSIDASVIVLQARILH</sequence>
<keyword evidence="2" id="KW-1185">Reference proteome</keyword>
<dbReference type="WBParaSite" id="SMUV_0000199501-mRNA-1">
    <property type="protein sequence ID" value="SMUV_0000199501-mRNA-1"/>
    <property type="gene ID" value="SMUV_0000199501"/>
</dbReference>
<proteinExistence type="predicted"/>
<evidence type="ECO:0000313" key="3">
    <source>
        <dbReference type="WBParaSite" id="SMUV_0000199501-mRNA-1"/>
    </source>
</evidence>
<evidence type="ECO:0000259" key="1">
    <source>
        <dbReference type="Pfam" id="PF24360"/>
    </source>
</evidence>
<dbReference type="AlphaFoldDB" id="A0A0N5ACW5"/>